<dbReference type="Proteomes" id="UP000509667">
    <property type="component" value="Chromosome"/>
</dbReference>
<accession>A0A7D5T9M3</accession>
<keyword evidence="3" id="KW-1185">Reference proteome</keyword>
<organism evidence="2 3">
    <name type="scientific">Halosimplex rubrum</name>
    <dbReference type="NCBI Taxonomy" id="869889"/>
    <lineage>
        <taxon>Archaea</taxon>
        <taxon>Methanobacteriati</taxon>
        <taxon>Methanobacteriota</taxon>
        <taxon>Stenosarchaea group</taxon>
        <taxon>Halobacteria</taxon>
        <taxon>Halobacteriales</taxon>
        <taxon>Haloarculaceae</taxon>
        <taxon>Halosimplex</taxon>
    </lineage>
</organism>
<dbReference type="AlphaFoldDB" id="A0A7D5T9M3"/>
<keyword evidence="1" id="KW-0472">Membrane</keyword>
<protein>
    <submittedName>
        <fullName evidence="2">Uncharacterized protein</fullName>
    </submittedName>
</protein>
<feature type="transmembrane region" description="Helical" evidence="1">
    <location>
        <begin position="29"/>
        <end position="47"/>
    </location>
</feature>
<keyword evidence="1" id="KW-1133">Transmembrane helix</keyword>
<evidence type="ECO:0000313" key="3">
    <source>
        <dbReference type="Proteomes" id="UP000509667"/>
    </source>
</evidence>
<dbReference type="EMBL" id="CP058910">
    <property type="protein sequence ID" value="QLH79815.1"/>
    <property type="molecule type" value="Genomic_DNA"/>
</dbReference>
<dbReference type="KEGG" id="hrr:HZS55_22070"/>
<dbReference type="GeneID" id="56080611"/>
<reference evidence="2 3" key="1">
    <citation type="submission" date="2020-07" db="EMBL/GenBank/DDBJ databases">
        <title>Halosimplex pelagicum sp. nov. and Halosimplex rubrum sp. nov., isolated from salted brown alga Laminaria, and emended description of the genus Halosimplex.</title>
        <authorList>
            <person name="Cui H."/>
        </authorList>
    </citation>
    <scope>NUCLEOTIDE SEQUENCE [LARGE SCALE GENOMIC DNA]</scope>
    <source>
        <strain evidence="2 3">R27</strain>
    </source>
</reference>
<evidence type="ECO:0000256" key="1">
    <source>
        <dbReference type="SAM" id="Phobius"/>
    </source>
</evidence>
<evidence type="ECO:0000313" key="2">
    <source>
        <dbReference type="EMBL" id="QLH79815.1"/>
    </source>
</evidence>
<gene>
    <name evidence="2" type="ORF">HZS55_22070</name>
</gene>
<keyword evidence="1" id="KW-0812">Transmembrane</keyword>
<sequence>MQRPRETLRRFADPVKSIGDSLRFQGVEYWFLLLALVSLILISLVNYEYNLDIYQNLMAGIGLAQALITGYLSYKIFKISRRDSVLPNLDVSLSDATFDEVPITERTDCECDVIVKNESYGSAKIRDIGLVLEYDLEVVNFNKEPRGDGGIVYKNSSGPPLVLDRGEELTLNIYIPSYPELDQLVLQIDESDLGDQRYQISKFNIRTAALAKQTDLFERVLEQQSIERT</sequence>
<dbReference type="RefSeq" id="WP_179909679.1">
    <property type="nucleotide sequence ID" value="NZ_CP058910.1"/>
</dbReference>
<proteinExistence type="predicted"/>
<name>A0A7D5T9M3_9EURY</name>
<feature type="transmembrane region" description="Helical" evidence="1">
    <location>
        <begin position="53"/>
        <end position="74"/>
    </location>
</feature>